<comment type="caution">
    <text evidence="2">The sequence shown here is derived from an EMBL/GenBank/DDBJ whole genome shotgun (WGS) entry which is preliminary data.</text>
</comment>
<proteinExistence type="predicted"/>
<gene>
    <name evidence="2" type="ORF">Pfra01_002973200</name>
</gene>
<evidence type="ECO:0000256" key="1">
    <source>
        <dbReference type="SAM" id="MobiDB-lite"/>
    </source>
</evidence>
<feature type="compositionally biased region" description="Polar residues" evidence="1">
    <location>
        <begin position="13"/>
        <end position="22"/>
    </location>
</feature>
<evidence type="ECO:0000313" key="2">
    <source>
        <dbReference type="EMBL" id="GMG16351.1"/>
    </source>
</evidence>
<keyword evidence="3" id="KW-1185">Reference proteome</keyword>
<evidence type="ECO:0000313" key="3">
    <source>
        <dbReference type="Proteomes" id="UP001165121"/>
    </source>
</evidence>
<reference evidence="2" key="1">
    <citation type="submission" date="2023-04" db="EMBL/GenBank/DDBJ databases">
        <title>Phytophthora fragariaefolia NBRC 109709.</title>
        <authorList>
            <person name="Ichikawa N."/>
            <person name="Sato H."/>
            <person name="Tonouchi N."/>
        </authorList>
    </citation>
    <scope>NUCLEOTIDE SEQUENCE</scope>
    <source>
        <strain evidence="2">NBRC 109709</strain>
    </source>
</reference>
<dbReference type="AlphaFoldDB" id="A0A9W6YPS5"/>
<protein>
    <submittedName>
        <fullName evidence="2">Unnamed protein product</fullName>
    </submittedName>
</protein>
<sequence length="139" mass="14472">MLDLGAALSASSGVNSAGSQHPGSVSGSGASDGGACAAADVPYTSSAKPEETHFSSVRWEGIADTIAAGTDRTVQQVQGASQSHFLALTCLVVDLNRRTPLRTDYELARPLEATESLWDVVDALAPISRSRAPWEDEIS</sequence>
<organism evidence="2 3">
    <name type="scientific">Phytophthora fragariaefolia</name>
    <dbReference type="NCBI Taxonomy" id="1490495"/>
    <lineage>
        <taxon>Eukaryota</taxon>
        <taxon>Sar</taxon>
        <taxon>Stramenopiles</taxon>
        <taxon>Oomycota</taxon>
        <taxon>Peronosporomycetes</taxon>
        <taxon>Peronosporales</taxon>
        <taxon>Peronosporaceae</taxon>
        <taxon>Phytophthora</taxon>
    </lineage>
</organism>
<accession>A0A9W6YPS5</accession>
<feature type="region of interest" description="Disordered" evidence="1">
    <location>
        <begin position="13"/>
        <end position="35"/>
    </location>
</feature>
<dbReference type="EMBL" id="BSXT01018931">
    <property type="protein sequence ID" value="GMG16351.1"/>
    <property type="molecule type" value="Genomic_DNA"/>
</dbReference>
<feature type="compositionally biased region" description="Low complexity" evidence="1">
    <location>
        <begin position="23"/>
        <end position="35"/>
    </location>
</feature>
<name>A0A9W6YPS5_9STRA</name>
<dbReference type="Proteomes" id="UP001165121">
    <property type="component" value="Unassembled WGS sequence"/>
</dbReference>